<dbReference type="InterPro" id="IPR002925">
    <property type="entry name" value="Dienelactn_hydro"/>
</dbReference>
<sequence length="254" mass="26779">MRTALTLAAIPVTLAGLLATAASAEIVGEYHSYTVDDTTFEGYVATNTDLETPRGTVLIVHDWDGMTEYEERRADMLAALGYTAFAIDVYGADADPQGMEEYQALSGALYQDRDLFRERLMGSIAEAANITGATENMVMMGYCFGGAAALEAARAGAELDGFVSFHGGLDLPEGQDYSGVAAPVMVFHGSADPVSDMTAFGALMSGLAEAGKTANAQVYGGALHSFTVYGSDDYDLNADQASWAGLQTFLSDTF</sequence>
<dbReference type="AlphaFoldDB" id="A0A1H8A901"/>
<dbReference type="PANTHER" id="PTHR22946">
    <property type="entry name" value="DIENELACTONE HYDROLASE DOMAIN-CONTAINING PROTEIN-RELATED"/>
    <property type="match status" value="1"/>
</dbReference>
<feature type="signal peptide" evidence="1">
    <location>
        <begin position="1"/>
        <end position="24"/>
    </location>
</feature>
<dbReference type="Pfam" id="PF01738">
    <property type="entry name" value="DLH"/>
    <property type="match status" value="1"/>
</dbReference>
<dbReference type="Proteomes" id="UP000199585">
    <property type="component" value="Unassembled WGS sequence"/>
</dbReference>
<reference evidence="3 4" key="1">
    <citation type="submission" date="2016-10" db="EMBL/GenBank/DDBJ databases">
        <authorList>
            <person name="de Groot N.N."/>
        </authorList>
    </citation>
    <scope>NUCLEOTIDE SEQUENCE [LARGE SCALE GENOMIC DNA]</scope>
    <source>
        <strain evidence="3 4">DSM 16213</strain>
    </source>
</reference>
<evidence type="ECO:0000256" key="1">
    <source>
        <dbReference type="SAM" id="SignalP"/>
    </source>
</evidence>
<keyword evidence="1" id="KW-0732">Signal</keyword>
<dbReference type="InterPro" id="IPR029058">
    <property type="entry name" value="AB_hydrolase_fold"/>
</dbReference>
<evidence type="ECO:0000313" key="4">
    <source>
        <dbReference type="Proteomes" id="UP000199585"/>
    </source>
</evidence>
<dbReference type="GO" id="GO:0016787">
    <property type="term" value="F:hydrolase activity"/>
    <property type="evidence" value="ECO:0007669"/>
    <property type="project" value="UniProtKB-KW"/>
</dbReference>
<dbReference type="EMBL" id="FOCI01000003">
    <property type="protein sequence ID" value="SEM67275.1"/>
    <property type="molecule type" value="Genomic_DNA"/>
</dbReference>
<dbReference type="InterPro" id="IPR050261">
    <property type="entry name" value="FrsA_esterase"/>
</dbReference>
<protein>
    <submittedName>
        <fullName evidence="3">Dienelactone hydrolase</fullName>
    </submittedName>
</protein>
<proteinExistence type="predicted"/>
<accession>A0A1H8A901</accession>
<evidence type="ECO:0000259" key="2">
    <source>
        <dbReference type="Pfam" id="PF01738"/>
    </source>
</evidence>
<dbReference type="PANTHER" id="PTHR22946:SF0">
    <property type="entry name" value="DIENELACTONE HYDROLASE DOMAIN-CONTAINING PROTEIN"/>
    <property type="match status" value="1"/>
</dbReference>
<dbReference type="RefSeq" id="WP_218139813.1">
    <property type="nucleotide sequence ID" value="NZ_FOCI01000003.1"/>
</dbReference>
<feature type="chain" id="PRO_5011663009" evidence="1">
    <location>
        <begin position="25"/>
        <end position="254"/>
    </location>
</feature>
<name>A0A1H8A901_9RHOB</name>
<gene>
    <name evidence="3" type="ORF">SAMN04488003_10375</name>
</gene>
<dbReference type="STRING" id="245187.SAMN04488003_10375"/>
<keyword evidence="3" id="KW-0378">Hydrolase</keyword>
<evidence type="ECO:0000313" key="3">
    <source>
        <dbReference type="EMBL" id="SEM67275.1"/>
    </source>
</evidence>
<dbReference type="SUPFAM" id="SSF53474">
    <property type="entry name" value="alpha/beta-Hydrolases"/>
    <property type="match status" value="1"/>
</dbReference>
<keyword evidence="4" id="KW-1185">Reference proteome</keyword>
<organism evidence="3 4">
    <name type="scientific">Loktanella fryxellensis</name>
    <dbReference type="NCBI Taxonomy" id="245187"/>
    <lineage>
        <taxon>Bacteria</taxon>
        <taxon>Pseudomonadati</taxon>
        <taxon>Pseudomonadota</taxon>
        <taxon>Alphaproteobacteria</taxon>
        <taxon>Rhodobacterales</taxon>
        <taxon>Roseobacteraceae</taxon>
        <taxon>Loktanella</taxon>
    </lineage>
</organism>
<dbReference type="Gene3D" id="3.40.50.1820">
    <property type="entry name" value="alpha/beta hydrolase"/>
    <property type="match status" value="1"/>
</dbReference>
<feature type="domain" description="Dienelactone hydrolase" evidence="2">
    <location>
        <begin position="40"/>
        <end position="251"/>
    </location>
</feature>